<evidence type="ECO:0000313" key="1">
    <source>
        <dbReference type="EMBL" id="CAG8543311.1"/>
    </source>
</evidence>
<evidence type="ECO:0000313" key="2">
    <source>
        <dbReference type="Proteomes" id="UP000789901"/>
    </source>
</evidence>
<dbReference type="Proteomes" id="UP000789901">
    <property type="component" value="Unassembled WGS sequence"/>
</dbReference>
<comment type="caution">
    <text evidence="1">The sequence shown here is derived from an EMBL/GenBank/DDBJ whole genome shotgun (WGS) entry which is preliminary data.</text>
</comment>
<dbReference type="PANTHER" id="PTHR40866:SF1">
    <property type="entry name" value="BED-TYPE DOMAIN-CONTAINING PROTEIN"/>
    <property type="match status" value="1"/>
</dbReference>
<gene>
    <name evidence="1" type="ORF">GMARGA_LOCUS4191</name>
</gene>
<reference evidence="1 2" key="1">
    <citation type="submission" date="2021-06" db="EMBL/GenBank/DDBJ databases">
        <authorList>
            <person name="Kallberg Y."/>
            <person name="Tangrot J."/>
            <person name="Rosling A."/>
        </authorList>
    </citation>
    <scope>NUCLEOTIDE SEQUENCE [LARGE SCALE GENOMIC DNA]</scope>
    <source>
        <strain evidence="1 2">120-4 pot B 10/14</strain>
    </source>
</reference>
<proteinExistence type="predicted"/>
<sequence length="212" mass="25005">MFNYNTSVLNIINWIKLVVKYQLSLITYKNSDFFLYTNLSKFDTLIVSKYINGLVDIVQKRIKNTLPEKLKLCLIDRQVIVFTFLDYLKFIKQFISLEKATNNLQNESINLDDVCAYFDLLINEYPDLEDQLEKSASIIYNFIFKEAIIKILYRQEATLISNEKQKVELFIVEQSEQLIVNEEPMTIKECIAKKYMDINIILSTLNAVEYLF</sequence>
<accession>A0ABM8W771</accession>
<name>A0ABM8W771_GIGMA</name>
<keyword evidence="2" id="KW-1185">Reference proteome</keyword>
<protein>
    <submittedName>
        <fullName evidence="1">36616_t:CDS:1</fullName>
    </submittedName>
</protein>
<organism evidence="1 2">
    <name type="scientific">Gigaspora margarita</name>
    <dbReference type="NCBI Taxonomy" id="4874"/>
    <lineage>
        <taxon>Eukaryota</taxon>
        <taxon>Fungi</taxon>
        <taxon>Fungi incertae sedis</taxon>
        <taxon>Mucoromycota</taxon>
        <taxon>Glomeromycotina</taxon>
        <taxon>Glomeromycetes</taxon>
        <taxon>Diversisporales</taxon>
        <taxon>Gigasporaceae</taxon>
        <taxon>Gigaspora</taxon>
    </lineage>
</organism>
<dbReference type="EMBL" id="CAJVQB010001615">
    <property type="protein sequence ID" value="CAG8543311.1"/>
    <property type="molecule type" value="Genomic_DNA"/>
</dbReference>
<dbReference type="PANTHER" id="PTHR40866">
    <property type="entry name" value="BED-TYPE DOMAIN-CONTAINING PROTEIN"/>
    <property type="match status" value="1"/>
</dbReference>